<accession>A0ABV7ANV5</accession>
<protein>
    <recommendedName>
        <fullName evidence="2 5">Basal-body rod modification protein FlgD</fullName>
    </recommendedName>
</protein>
<keyword evidence="3 5" id="KW-1005">Bacterial flagellum biogenesis</keyword>
<dbReference type="Proteomes" id="UP001595443">
    <property type="component" value="Unassembled WGS sequence"/>
</dbReference>
<evidence type="ECO:0000259" key="7">
    <source>
        <dbReference type="Pfam" id="PF13860"/>
    </source>
</evidence>
<evidence type="ECO:0000256" key="1">
    <source>
        <dbReference type="ARBA" id="ARBA00010577"/>
    </source>
</evidence>
<evidence type="ECO:0000313" key="8">
    <source>
        <dbReference type="EMBL" id="MFC2970510.1"/>
    </source>
</evidence>
<evidence type="ECO:0000256" key="3">
    <source>
        <dbReference type="ARBA" id="ARBA00022795"/>
    </source>
</evidence>
<name>A0ABV7ANV5_9RHOB</name>
<gene>
    <name evidence="8" type="ORF">ACFOES_20630</name>
</gene>
<keyword evidence="8" id="KW-0966">Cell projection</keyword>
<evidence type="ECO:0000256" key="2">
    <source>
        <dbReference type="ARBA" id="ARBA00016013"/>
    </source>
</evidence>
<dbReference type="EMBL" id="JBHRSK010000026">
    <property type="protein sequence ID" value="MFC2970510.1"/>
    <property type="molecule type" value="Genomic_DNA"/>
</dbReference>
<dbReference type="Gene3D" id="2.60.40.4070">
    <property type="match status" value="1"/>
</dbReference>
<dbReference type="InterPro" id="IPR005648">
    <property type="entry name" value="FlgD"/>
</dbReference>
<keyword evidence="8" id="KW-0282">Flagellum</keyword>
<evidence type="ECO:0000256" key="6">
    <source>
        <dbReference type="SAM" id="MobiDB-lite"/>
    </source>
</evidence>
<dbReference type="Pfam" id="PF13860">
    <property type="entry name" value="FlgD_ig"/>
    <property type="match status" value="1"/>
</dbReference>
<feature type="domain" description="FlgD/Vpr Ig-like" evidence="7">
    <location>
        <begin position="103"/>
        <end position="178"/>
    </location>
</feature>
<proteinExistence type="inferred from homology"/>
<comment type="caution">
    <text evidence="8">The sequence shown here is derived from an EMBL/GenBank/DDBJ whole genome shotgun (WGS) entry which is preliminary data.</text>
</comment>
<sequence length="223" mass="22897">MAIDSTTSATSTTASQTSSAAASKQIGADYNSFLKLLTAQIANQDPLKPMDSTQFVSQLAQLSQVEQTVQSNANLEKISSTLGALASMSDVGLMGRSVTLASDRIELQGGAGHTAYQLASTAASATARITDAAGNVVRTIPGLGTDGGSRIALDWDGKDDSGKAVADGVYHVTIDAKDSNGDAVSYDTYPTTTVEKVLFGSNGQVLELGNGEQILSSQILSVS</sequence>
<reference evidence="9" key="1">
    <citation type="journal article" date="2019" name="Int. J. Syst. Evol. Microbiol.">
        <title>The Global Catalogue of Microorganisms (GCM) 10K type strain sequencing project: providing services to taxonomists for standard genome sequencing and annotation.</title>
        <authorList>
            <consortium name="The Broad Institute Genomics Platform"/>
            <consortium name="The Broad Institute Genome Sequencing Center for Infectious Disease"/>
            <person name="Wu L."/>
            <person name="Ma J."/>
        </authorList>
    </citation>
    <scope>NUCLEOTIDE SEQUENCE [LARGE SCALE GENOMIC DNA]</scope>
    <source>
        <strain evidence="9">KCTC 62192</strain>
    </source>
</reference>
<dbReference type="InterPro" id="IPR025965">
    <property type="entry name" value="FlgD/Vpr_Ig-like"/>
</dbReference>
<keyword evidence="8" id="KW-0969">Cilium</keyword>
<evidence type="ECO:0000313" key="9">
    <source>
        <dbReference type="Proteomes" id="UP001595443"/>
    </source>
</evidence>
<feature type="region of interest" description="Disordered" evidence="6">
    <location>
        <begin position="1"/>
        <end position="21"/>
    </location>
</feature>
<evidence type="ECO:0000256" key="4">
    <source>
        <dbReference type="ARBA" id="ARBA00024746"/>
    </source>
</evidence>
<evidence type="ECO:0000256" key="5">
    <source>
        <dbReference type="RuleBase" id="RU362076"/>
    </source>
</evidence>
<comment type="similarity">
    <text evidence="1 5">Belongs to the FlgD family.</text>
</comment>
<keyword evidence="9" id="KW-1185">Reference proteome</keyword>
<dbReference type="Pfam" id="PF03963">
    <property type="entry name" value="FlgD"/>
    <property type="match status" value="1"/>
</dbReference>
<dbReference type="Gene3D" id="2.30.30.910">
    <property type="match status" value="1"/>
</dbReference>
<organism evidence="8 9">
    <name type="scientific">Acidimangrovimonas pyrenivorans</name>
    <dbReference type="NCBI Taxonomy" id="2030798"/>
    <lineage>
        <taxon>Bacteria</taxon>
        <taxon>Pseudomonadati</taxon>
        <taxon>Pseudomonadota</taxon>
        <taxon>Alphaproteobacteria</taxon>
        <taxon>Rhodobacterales</taxon>
        <taxon>Paracoccaceae</taxon>
        <taxon>Acidimangrovimonas</taxon>
    </lineage>
</organism>
<dbReference type="RefSeq" id="WP_377835538.1">
    <property type="nucleotide sequence ID" value="NZ_JBHRSK010000026.1"/>
</dbReference>
<comment type="function">
    <text evidence="4 5">Required for flagellar hook formation. May act as a scaffolding protein.</text>
</comment>